<dbReference type="InterPro" id="IPR031468">
    <property type="entry name" value="SMP_LBD"/>
</dbReference>
<dbReference type="EMBL" id="JALJOV010001056">
    <property type="protein sequence ID" value="KAK9855468.1"/>
    <property type="molecule type" value="Genomic_DNA"/>
</dbReference>
<evidence type="ECO:0000256" key="3">
    <source>
        <dbReference type="ARBA" id="ARBA00022692"/>
    </source>
</evidence>
<comment type="caution">
    <text evidence="12">The sequence shown here is derived from an EMBL/GenBank/DDBJ whole genome shotgun (WGS) entry which is preliminary data.</text>
</comment>
<reference evidence="12 13" key="1">
    <citation type="journal article" date="2024" name="Nat. Commun.">
        <title>Phylogenomics reveals the evolutionary origins of lichenization in chlorophyte algae.</title>
        <authorList>
            <person name="Puginier C."/>
            <person name="Libourel C."/>
            <person name="Otte J."/>
            <person name="Skaloud P."/>
            <person name="Haon M."/>
            <person name="Grisel S."/>
            <person name="Petersen M."/>
            <person name="Berrin J.G."/>
            <person name="Delaux P.M."/>
            <person name="Dal Grande F."/>
            <person name="Keller J."/>
        </authorList>
    </citation>
    <scope>NUCLEOTIDE SEQUENCE [LARGE SCALE GENOMIC DNA]</scope>
    <source>
        <strain evidence="12 13">SAG 2523</strain>
    </source>
</reference>
<feature type="region of interest" description="Disordered" evidence="9">
    <location>
        <begin position="988"/>
        <end position="1059"/>
    </location>
</feature>
<evidence type="ECO:0000256" key="5">
    <source>
        <dbReference type="ARBA" id="ARBA00022989"/>
    </source>
</evidence>
<evidence type="ECO:0000259" key="11">
    <source>
        <dbReference type="PROSITE" id="PS51847"/>
    </source>
</evidence>
<keyword evidence="2" id="KW-0813">Transport</keyword>
<dbReference type="GO" id="GO:0006869">
    <property type="term" value="P:lipid transport"/>
    <property type="evidence" value="ECO:0007669"/>
    <property type="project" value="UniProtKB-KW"/>
</dbReference>
<feature type="region of interest" description="Disordered" evidence="9">
    <location>
        <begin position="925"/>
        <end position="966"/>
    </location>
</feature>
<name>A0AAW1SR27_9CHLO</name>
<feature type="compositionally biased region" description="Basic and acidic residues" evidence="9">
    <location>
        <begin position="458"/>
        <end position="469"/>
    </location>
</feature>
<protein>
    <recommendedName>
        <fullName evidence="11">SMP-LTD domain-containing protein</fullName>
    </recommendedName>
</protein>
<feature type="compositionally biased region" description="Gly residues" evidence="9">
    <location>
        <begin position="353"/>
        <end position="362"/>
    </location>
</feature>
<evidence type="ECO:0000313" key="12">
    <source>
        <dbReference type="EMBL" id="KAK9855468.1"/>
    </source>
</evidence>
<feature type="compositionally biased region" description="Polar residues" evidence="9">
    <location>
        <begin position="1150"/>
        <end position="1160"/>
    </location>
</feature>
<keyword evidence="5 10" id="KW-1133">Transmembrane helix</keyword>
<feature type="compositionally biased region" description="Polar residues" evidence="9">
    <location>
        <begin position="89"/>
        <end position="105"/>
    </location>
</feature>
<feature type="region of interest" description="Disordered" evidence="9">
    <location>
        <begin position="427"/>
        <end position="587"/>
    </location>
</feature>
<dbReference type="PROSITE" id="PS51847">
    <property type="entry name" value="SMP"/>
    <property type="match status" value="1"/>
</dbReference>
<sequence>MQIEATTGMQATSEAGPTSWIQENIWLLVGGASGLYILRCLPALGAALGTGLRVIPLLLAGALLGIFGLVGALVLVLYLITTKEPPQSVPVSESLASPEGSQSHAQDTESGDVAKPVLVSGPGEGVGLAGRDVSRPAGQAGGIPGVDMPPHSVLAHGCYSGTVWTVPSSHWKRSDPIGGWPPRTAGGKAIPGMRRWHANMHDDTLHLTTLDSDKPAPAGKEDGKSMQHAAAHIPLHGCTVCVVTEGLRGKTRWWRKTPLEVSHPSGQLLDGCSSFMLFAVGSAAKEQWFNALSWACQAGGSSADVEALYSNFCANVYALGLAPYPQLSGEDMSSNKSAEALKAVREGKAGRGWLGGWRGAGGKDSSADARAEAKAEAKASKEAKKAEKLAAKQSCSSANLQSSSPPAFVNPEELDNHWQRALSQRNKLTAPSSPFTAAGSSPGTPSSPLPEGLSIRLPPEEAQGKELKPMTKSAPASQVSSRASTRPSSPMQMPPQQHSASSIQLDSEPSGTPPAGSSPAGLGPASKSVKFSKSLPKDMSQLPSRPESPSEDAEGLAGRLRSNSESAARAGPSAALPSRPGAVPMEPKTAPLFEPFNAHGHPMTGYPTMGVEHAINALLARVGFDLLRNPVIKQKIQEKIQGKMNLLRIPDYIQSLTVLDMHLGNNVPAISNLRAMPSPSSTIWPQALFHLDWEGEIEVIIEAKVDVRDAPAWATFESAMQRLEGCTEQAAAAGPDGSHATAHQPSGSSVDSSDDEADPLQRSSPPSQADGAQAAALNKPGQEVPKPKLTGLAKLVPLGIRKRITNNIRSFAETTAESINKMQLRLSIDIRSLRGDICAWLPPPPGDRLWYTFLSAPSLELEVKPLVGGRWLKHTYQAGQVSKWLAAKVSSSITKNLVFPSCNDLVLPGLLAIDNPLAAAHFPPKPAADMPATDARSKADAKVSSKAGIKPQSPVTPSGDQGASLKYPTDAKAARPALGGLLRANAHKDAPGQQKTPKGGPATAPPSMIELQNQTSPPQSLTDALQLKPAPPGANDGPLPAAAQQPAEPTKPGIATQKGSEADTAILDAYARMGLVTAPLEGQTSAEATSDTAQKAVLATGETEGGSKLKPVRRSVSELPAVGQAMPIKATGPDEARPNSARSTAAADGSGSSPQHQQTDGSRREAKAWWPTKGLEDLKAQHPKWTSQVSQGLKWADTLSRRNAAVDHPKSPKQQPVIKPVEL</sequence>
<keyword evidence="6" id="KW-0445">Lipid transport</keyword>
<feature type="region of interest" description="Disordered" evidence="9">
    <location>
        <begin position="353"/>
        <end position="379"/>
    </location>
</feature>
<feature type="compositionally biased region" description="Low complexity" evidence="9">
    <location>
        <begin position="436"/>
        <end position="454"/>
    </location>
</feature>
<accession>A0AAW1SR27</accession>
<evidence type="ECO:0000256" key="8">
    <source>
        <dbReference type="ARBA" id="ARBA00023136"/>
    </source>
</evidence>
<dbReference type="GO" id="GO:0008289">
    <property type="term" value="F:lipid binding"/>
    <property type="evidence" value="ECO:0007669"/>
    <property type="project" value="UniProtKB-KW"/>
</dbReference>
<feature type="compositionally biased region" description="Low complexity" evidence="9">
    <location>
        <begin position="487"/>
        <end position="526"/>
    </location>
</feature>
<dbReference type="AlphaFoldDB" id="A0AAW1SR27"/>
<organism evidence="12 13">
    <name type="scientific">Apatococcus fuscideae</name>
    <dbReference type="NCBI Taxonomy" id="2026836"/>
    <lineage>
        <taxon>Eukaryota</taxon>
        <taxon>Viridiplantae</taxon>
        <taxon>Chlorophyta</taxon>
        <taxon>core chlorophytes</taxon>
        <taxon>Trebouxiophyceae</taxon>
        <taxon>Chlorellales</taxon>
        <taxon>Chlorellaceae</taxon>
        <taxon>Apatococcus</taxon>
    </lineage>
</organism>
<feature type="transmembrane region" description="Helical" evidence="10">
    <location>
        <begin position="57"/>
        <end position="80"/>
    </location>
</feature>
<feature type="region of interest" description="Disordered" evidence="9">
    <location>
        <begin position="392"/>
        <end position="411"/>
    </location>
</feature>
<keyword evidence="3 10" id="KW-0812">Transmembrane</keyword>
<feature type="region of interest" description="Disordered" evidence="9">
    <location>
        <begin position="1083"/>
        <end position="1223"/>
    </location>
</feature>
<evidence type="ECO:0000256" key="10">
    <source>
        <dbReference type="SAM" id="Phobius"/>
    </source>
</evidence>
<keyword evidence="4" id="KW-0256">Endoplasmic reticulum</keyword>
<evidence type="ECO:0000256" key="6">
    <source>
        <dbReference type="ARBA" id="ARBA00023055"/>
    </source>
</evidence>
<evidence type="ECO:0000256" key="7">
    <source>
        <dbReference type="ARBA" id="ARBA00023121"/>
    </source>
</evidence>
<feature type="compositionally biased region" description="Low complexity" evidence="9">
    <location>
        <begin position="392"/>
        <end position="404"/>
    </location>
</feature>
<feature type="compositionally biased region" description="Polar residues" evidence="9">
    <location>
        <begin position="741"/>
        <end position="751"/>
    </location>
</feature>
<gene>
    <name evidence="12" type="ORF">WJX84_002668</name>
</gene>
<comment type="subcellular location">
    <subcellularLocation>
        <location evidence="1">Endoplasmic reticulum membrane</location>
    </subcellularLocation>
</comment>
<feature type="compositionally biased region" description="Low complexity" evidence="9">
    <location>
        <begin position="1038"/>
        <end position="1048"/>
    </location>
</feature>
<feature type="transmembrane region" description="Helical" evidence="10">
    <location>
        <begin position="25"/>
        <end position="45"/>
    </location>
</feature>
<evidence type="ECO:0000313" key="13">
    <source>
        <dbReference type="Proteomes" id="UP001485043"/>
    </source>
</evidence>
<feature type="compositionally biased region" description="Basic and acidic residues" evidence="9">
    <location>
        <begin position="365"/>
        <end position="379"/>
    </location>
</feature>
<keyword evidence="13" id="KW-1185">Reference proteome</keyword>
<feature type="domain" description="SMP-LTD" evidence="11">
    <location>
        <begin position="607"/>
        <end position="908"/>
    </location>
</feature>
<dbReference type="PANTHER" id="PTHR13466">
    <property type="entry name" value="TEX2 PROTEIN-RELATED"/>
    <property type="match status" value="1"/>
</dbReference>
<dbReference type="GO" id="GO:0005789">
    <property type="term" value="C:endoplasmic reticulum membrane"/>
    <property type="evidence" value="ECO:0007669"/>
    <property type="project" value="UniProtKB-SubCell"/>
</dbReference>
<proteinExistence type="predicted"/>
<evidence type="ECO:0000256" key="2">
    <source>
        <dbReference type="ARBA" id="ARBA00022448"/>
    </source>
</evidence>
<keyword evidence="8 10" id="KW-0472">Membrane</keyword>
<dbReference type="PANTHER" id="PTHR13466:SF0">
    <property type="entry name" value="SMP-LTD DOMAIN-CONTAINING PROTEIN"/>
    <property type="match status" value="1"/>
</dbReference>
<feature type="region of interest" description="Disordered" evidence="9">
    <location>
        <begin position="87"/>
        <end position="117"/>
    </location>
</feature>
<feature type="compositionally biased region" description="Polar residues" evidence="9">
    <location>
        <begin position="1010"/>
        <end position="1023"/>
    </location>
</feature>
<keyword evidence="7" id="KW-0446">Lipid-binding</keyword>
<evidence type="ECO:0000256" key="9">
    <source>
        <dbReference type="SAM" id="MobiDB-lite"/>
    </source>
</evidence>
<dbReference type="CDD" id="cd21675">
    <property type="entry name" value="SMP_TEX2"/>
    <property type="match status" value="1"/>
</dbReference>
<dbReference type="Proteomes" id="UP001485043">
    <property type="component" value="Unassembled WGS sequence"/>
</dbReference>
<feature type="region of interest" description="Disordered" evidence="9">
    <location>
        <begin position="728"/>
        <end position="788"/>
    </location>
</feature>
<feature type="compositionally biased region" description="Polar residues" evidence="9">
    <location>
        <begin position="1083"/>
        <end position="1093"/>
    </location>
</feature>
<evidence type="ECO:0000256" key="4">
    <source>
        <dbReference type="ARBA" id="ARBA00022824"/>
    </source>
</evidence>
<feature type="compositionally biased region" description="Polar residues" evidence="9">
    <location>
        <begin position="474"/>
        <end position="486"/>
    </location>
</feature>
<evidence type="ECO:0000256" key="1">
    <source>
        <dbReference type="ARBA" id="ARBA00004586"/>
    </source>
</evidence>